<evidence type="ECO:0000256" key="2">
    <source>
        <dbReference type="ARBA" id="ARBA00009863"/>
    </source>
</evidence>
<comment type="similarity">
    <text evidence="2">Belongs to the mitochondrion-specific ribosomal protein mS29 family.</text>
</comment>
<keyword evidence="9" id="KW-1185">Reference proteome</keyword>
<evidence type="ECO:0000256" key="3">
    <source>
        <dbReference type="ARBA" id="ARBA00022946"/>
    </source>
</evidence>
<dbReference type="GO" id="GO:0005763">
    <property type="term" value="C:mitochondrial small ribosomal subunit"/>
    <property type="evidence" value="ECO:0007669"/>
    <property type="project" value="InterPro"/>
</dbReference>
<dbReference type="InterPro" id="IPR019368">
    <property type="entry name" value="Ribosomal_mS29"/>
</dbReference>
<evidence type="ECO:0000256" key="7">
    <source>
        <dbReference type="ARBA" id="ARBA00035140"/>
    </source>
</evidence>
<keyword evidence="5" id="KW-0496">Mitochondrion</keyword>
<keyword evidence="6" id="KW-0687">Ribonucleoprotein</keyword>
<dbReference type="Proteomes" id="UP000241107">
    <property type="component" value="Unassembled WGS sequence"/>
</dbReference>
<keyword evidence="4" id="KW-0689">Ribosomal protein</keyword>
<dbReference type="GeneID" id="36567764"/>
<dbReference type="PANTHER" id="PTHR12810">
    <property type="entry name" value="MITOCHONDRIAL 28S RIBOSOMAL PROTEIN S29"/>
    <property type="match status" value="1"/>
</dbReference>
<organism evidence="8 9">
    <name type="scientific">Candidozyma pseudohaemuli</name>
    <dbReference type="NCBI Taxonomy" id="418784"/>
    <lineage>
        <taxon>Eukaryota</taxon>
        <taxon>Fungi</taxon>
        <taxon>Dikarya</taxon>
        <taxon>Ascomycota</taxon>
        <taxon>Saccharomycotina</taxon>
        <taxon>Pichiomycetes</taxon>
        <taxon>Metschnikowiaceae</taxon>
        <taxon>Candidozyma</taxon>
    </lineage>
</organism>
<dbReference type="InterPro" id="IPR017082">
    <property type="entry name" value="Ribosomal_mS29_fun"/>
</dbReference>
<name>A0A2P7YHZ5_9ASCO</name>
<accession>A0A2P7YHZ5</accession>
<dbReference type="EMBL" id="PYFQ01000014">
    <property type="protein sequence ID" value="PSK35588.1"/>
    <property type="molecule type" value="Genomic_DNA"/>
</dbReference>
<dbReference type="PIRSF" id="PIRSF036996">
    <property type="entry name" value="RSM23"/>
    <property type="match status" value="1"/>
</dbReference>
<comment type="caution">
    <text evidence="8">The sequence shown here is derived from an EMBL/GenBank/DDBJ whole genome shotgun (WGS) entry which is preliminary data.</text>
</comment>
<dbReference type="GO" id="GO:0032543">
    <property type="term" value="P:mitochondrial translation"/>
    <property type="evidence" value="ECO:0007669"/>
    <property type="project" value="InterPro"/>
</dbReference>
<comment type="subcellular location">
    <subcellularLocation>
        <location evidence="1">Mitochondrion</location>
    </subcellularLocation>
</comment>
<evidence type="ECO:0000256" key="4">
    <source>
        <dbReference type="ARBA" id="ARBA00022980"/>
    </source>
</evidence>
<evidence type="ECO:0000313" key="9">
    <source>
        <dbReference type="Proteomes" id="UP000241107"/>
    </source>
</evidence>
<proteinExistence type="inferred from homology"/>
<dbReference type="InterPro" id="IPR027417">
    <property type="entry name" value="P-loop_NTPase"/>
</dbReference>
<evidence type="ECO:0000256" key="6">
    <source>
        <dbReference type="ARBA" id="ARBA00023274"/>
    </source>
</evidence>
<dbReference type="STRING" id="418784.A0A2P7YHZ5"/>
<dbReference type="OrthoDB" id="274828at2759"/>
<dbReference type="AlphaFoldDB" id="A0A2P7YHZ5"/>
<dbReference type="Gene3D" id="3.40.50.300">
    <property type="entry name" value="P-loop containing nucleotide triphosphate hydrolases"/>
    <property type="match status" value="1"/>
</dbReference>
<keyword evidence="3" id="KW-0809">Transit peptide</keyword>
<evidence type="ECO:0000256" key="5">
    <source>
        <dbReference type="ARBA" id="ARBA00023128"/>
    </source>
</evidence>
<gene>
    <name evidence="8" type="ORF">C7M61_004377</name>
</gene>
<evidence type="ECO:0000313" key="8">
    <source>
        <dbReference type="EMBL" id="PSK35588.1"/>
    </source>
</evidence>
<dbReference type="PANTHER" id="PTHR12810:SF0">
    <property type="entry name" value="SMALL RIBOSOMAL SUBUNIT PROTEIN MS29"/>
    <property type="match status" value="1"/>
</dbReference>
<dbReference type="GO" id="GO:0003735">
    <property type="term" value="F:structural constituent of ribosome"/>
    <property type="evidence" value="ECO:0007669"/>
    <property type="project" value="TreeGrafter"/>
</dbReference>
<reference evidence="8 9" key="1">
    <citation type="submission" date="2018-03" db="EMBL/GenBank/DDBJ databases">
        <title>Candida pseudohaemulonii genome assembly and annotation.</title>
        <authorList>
            <person name="Munoz J.F."/>
            <person name="Gade L.G."/>
            <person name="Chow N.A."/>
            <person name="Litvintseva A.P."/>
            <person name="Loparev V.N."/>
            <person name="Cuomo C.A."/>
        </authorList>
    </citation>
    <scope>NUCLEOTIDE SEQUENCE [LARGE SCALE GENOMIC DNA]</scope>
    <source>
        <strain evidence="8 9">B12108</strain>
    </source>
</reference>
<dbReference type="Pfam" id="PF10236">
    <property type="entry name" value="DAP3"/>
    <property type="match status" value="1"/>
</dbReference>
<dbReference type="RefSeq" id="XP_024712079.1">
    <property type="nucleotide sequence ID" value="XM_024859697.1"/>
</dbReference>
<dbReference type="VEuPathDB" id="FungiDB:C7M61_004377"/>
<evidence type="ECO:0000256" key="1">
    <source>
        <dbReference type="ARBA" id="ARBA00004173"/>
    </source>
</evidence>
<sequence>MLPVRQSWGLSVHARTLSSYAPLALLRETLSKKARQALREARQLAKKEKTQQGRKKVKKGGMTHHFFRDAVSVLRSENKIQPLENLGVTPLEAGDMENESIVSYNQASLPLLKGLNVFKRYQHHELFESPISVVSLNTRLLLDNVLNEAKNTKENRHFLRGERGVGKSTLLAQAHALAYSKYKGDVVMLHFESPENIVNGTSNYVFNKEKGVFQQPMFTKRWIGKTRFVNEKVFRKMPLTKDIEVSTEKSSFKLKKDSNTVYDFLLRSRDFAKATSAFDLLWEQLQHHSEKFPVICTIDNFNGLISKPFTEYRHTNYTPIHLTEFEMGNYLLDLVTGDLSFKKGAVIACGSSAHANTKTLTVGLGLEEYDPYSRKAECDKIIAQRLLKNGKIPVVNVKNLTPEEARSLVLFYGQAGVLKVRDYPYKETIAMPEDTSSASLMKLVGALPQVIDAEYQFERLIKSTFNVSQGNPGHLLKAAAFDC</sequence>
<protein>
    <recommendedName>
        <fullName evidence="7">Small ribosomal subunit protein mS29</fullName>
    </recommendedName>
</protein>